<keyword evidence="6" id="KW-0592">Phosphate transport</keyword>
<evidence type="ECO:0000256" key="6">
    <source>
        <dbReference type="RuleBase" id="RU363058"/>
    </source>
</evidence>
<keyword evidence="3 6" id="KW-0812">Transmembrane</keyword>
<dbReference type="Pfam" id="PF01384">
    <property type="entry name" value="PHO4"/>
    <property type="match status" value="2"/>
</dbReference>
<feature type="transmembrane region" description="Helical" evidence="6">
    <location>
        <begin position="309"/>
        <end position="329"/>
    </location>
</feature>
<dbReference type="InterPro" id="IPR001204">
    <property type="entry name" value="Phos_transporter"/>
</dbReference>
<organism evidence="7 8">
    <name type="scientific">Nocardioides lianchengensis</name>
    <dbReference type="NCBI Taxonomy" id="1045774"/>
    <lineage>
        <taxon>Bacteria</taxon>
        <taxon>Bacillati</taxon>
        <taxon>Actinomycetota</taxon>
        <taxon>Actinomycetes</taxon>
        <taxon>Propionibacteriales</taxon>
        <taxon>Nocardioidaceae</taxon>
        <taxon>Nocardioides</taxon>
    </lineage>
</organism>
<gene>
    <name evidence="7" type="ORF">SAMN05421872_10875</name>
</gene>
<accession>A0A1G6UUF1</accession>
<name>A0A1G6UUF1_9ACTN</name>
<dbReference type="PANTHER" id="PTHR11101">
    <property type="entry name" value="PHOSPHATE TRANSPORTER"/>
    <property type="match status" value="1"/>
</dbReference>
<keyword evidence="8" id="KW-1185">Reference proteome</keyword>
<evidence type="ECO:0000256" key="3">
    <source>
        <dbReference type="ARBA" id="ARBA00022692"/>
    </source>
</evidence>
<evidence type="ECO:0000256" key="4">
    <source>
        <dbReference type="ARBA" id="ARBA00022989"/>
    </source>
</evidence>
<dbReference type="GO" id="GO:0035435">
    <property type="term" value="P:phosphate ion transmembrane transport"/>
    <property type="evidence" value="ECO:0007669"/>
    <property type="project" value="TreeGrafter"/>
</dbReference>
<dbReference type="GO" id="GO:0016020">
    <property type="term" value="C:membrane"/>
    <property type="evidence" value="ECO:0007669"/>
    <property type="project" value="UniProtKB-SubCell"/>
</dbReference>
<dbReference type="RefSeq" id="WP_090857797.1">
    <property type="nucleotide sequence ID" value="NZ_FMZM01000008.1"/>
</dbReference>
<dbReference type="GO" id="GO:0005315">
    <property type="term" value="F:phosphate transmembrane transporter activity"/>
    <property type="evidence" value="ECO:0007669"/>
    <property type="project" value="InterPro"/>
</dbReference>
<dbReference type="EMBL" id="FMZM01000008">
    <property type="protein sequence ID" value="SDD44185.1"/>
    <property type="molecule type" value="Genomic_DNA"/>
</dbReference>
<reference evidence="8" key="1">
    <citation type="submission" date="2016-10" db="EMBL/GenBank/DDBJ databases">
        <authorList>
            <person name="Varghese N."/>
            <person name="Submissions S."/>
        </authorList>
    </citation>
    <scope>NUCLEOTIDE SEQUENCE [LARGE SCALE GENOMIC DNA]</scope>
    <source>
        <strain evidence="8">CGMCC 4.6858</strain>
    </source>
</reference>
<evidence type="ECO:0000256" key="1">
    <source>
        <dbReference type="ARBA" id="ARBA00004141"/>
    </source>
</evidence>
<evidence type="ECO:0000256" key="2">
    <source>
        <dbReference type="ARBA" id="ARBA00022448"/>
    </source>
</evidence>
<feature type="transmembrane region" description="Helical" evidence="6">
    <location>
        <begin position="46"/>
        <end position="68"/>
    </location>
</feature>
<proteinExistence type="inferred from homology"/>
<evidence type="ECO:0000256" key="5">
    <source>
        <dbReference type="ARBA" id="ARBA00023136"/>
    </source>
</evidence>
<feature type="transmembrane region" description="Helical" evidence="6">
    <location>
        <begin position="75"/>
        <end position="95"/>
    </location>
</feature>
<protein>
    <recommendedName>
        <fullName evidence="6">Phosphate transporter</fullName>
    </recommendedName>
</protein>
<evidence type="ECO:0000313" key="8">
    <source>
        <dbReference type="Proteomes" id="UP000199034"/>
    </source>
</evidence>
<evidence type="ECO:0000313" key="7">
    <source>
        <dbReference type="EMBL" id="SDD44185.1"/>
    </source>
</evidence>
<dbReference type="AlphaFoldDB" id="A0A1G6UUF1"/>
<feature type="transmembrane region" description="Helical" evidence="6">
    <location>
        <begin position="134"/>
        <end position="153"/>
    </location>
</feature>
<sequence>MDQTLLAVIGVVALALLFDFTNGFHDSANQASTIVATRVLRPRLAVAWAAFFNFIAFLFFGTAVANAVGEVVDSAAVGVPVVFSALVGAIVWNYLTWWLGLPSSSSHALVGGLVGAGVAAAGADAIAWGEVRTIAIFIVVSPVAGAVVAYGVGRLARLLERGTSLEDDSRTWKGLQLVSSASMALGHGANDAQKTMGVIAALLVATGHLAGGSGEIEIPLWVVLAAHGAIAAGTLSGGWSIIRTMGMRITELRPASGFAAETGAAAAVFTSTLLGVPVSTTHTTAGAVTGVGLAWPRQAVHWGIAGRMLVAWAVTVPAAALVAATAYFLTRLPAAGEVLAIGALLVGLAVVLVVALRRSVGVADIDRELAGAPA</sequence>
<feature type="transmembrane region" description="Helical" evidence="6">
    <location>
        <begin position="218"/>
        <end position="242"/>
    </location>
</feature>
<dbReference type="STRING" id="1045774.SAMN05421872_10875"/>
<keyword evidence="5 6" id="KW-0472">Membrane</keyword>
<feature type="transmembrane region" description="Helical" evidence="6">
    <location>
        <begin position="335"/>
        <end position="356"/>
    </location>
</feature>
<dbReference type="OrthoDB" id="9779554at2"/>
<comment type="subcellular location">
    <subcellularLocation>
        <location evidence="1 6">Membrane</location>
        <topology evidence="1 6">Multi-pass membrane protein</topology>
    </subcellularLocation>
</comment>
<keyword evidence="2 6" id="KW-0813">Transport</keyword>
<dbReference type="Proteomes" id="UP000199034">
    <property type="component" value="Unassembled WGS sequence"/>
</dbReference>
<comment type="similarity">
    <text evidence="6">Belongs to the inorganic phosphate transporter (PiT) (TC 2.A.20) family.</text>
</comment>
<keyword evidence="4 6" id="KW-1133">Transmembrane helix</keyword>
<dbReference type="PANTHER" id="PTHR11101:SF80">
    <property type="entry name" value="PHOSPHATE TRANSPORTER"/>
    <property type="match status" value="1"/>
</dbReference>
<feature type="transmembrane region" description="Helical" evidence="6">
    <location>
        <begin position="107"/>
        <end position="127"/>
    </location>
</feature>